<proteinExistence type="predicted"/>
<name>A0ACC7NVW8_9BACL</name>
<accession>A0ACC7NVW8</accession>
<reference evidence="1" key="1">
    <citation type="submission" date="2024-12" db="EMBL/GenBank/DDBJ databases">
        <authorList>
            <person name="Wu N."/>
        </authorList>
    </citation>
    <scope>NUCLEOTIDE SEQUENCE</scope>
    <source>
        <strain evidence="1">P15</strain>
    </source>
</reference>
<dbReference type="EMBL" id="JBJURJ010000002">
    <property type="protein sequence ID" value="MFM9327509.1"/>
    <property type="molecule type" value="Genomic_DNA"/>
</dbReference>
<dbReference type="Proteomes" id="UP001631969">
    <property type="component" value="Unassembled WGS sequence"/>
</dbReference>
<sequence>MDRTSLTLKAVLETTERLAAEIGCQNTTLQEIIKRSGMSKGAIYHYVQSKDELFGLILEEHMIKKVEEYRNKAAGHQRQGAGAGQTPSGAGDGGHPHGFGQAQGQPPGHPSGGTGGSLAPGRLGPLTVIVRGLLEPGNQRQIVLRRCFIYLLSRQEQPDVSRIVVNLQQSWITFTAEWIEACQSMGLLPPTVPVRRTSAMIISFLFGLMVQKSISEHEEPAERDKLDPDTVLAAIAGMLTPVTPQGHWDGVVQPKA</sequence>
<gene>
    <name evidence="1" type="ORF">ACI1P1_04260</name>
</gene>
<evidence type="ECO:0000313" key="2">
    <source>
        <dbReference type="Proteomes" id="UP001631969"/>
    </source>
</evidence>
<evidence type="ECO:0000313" key="1">
    <source>
        <dbReference type="EMBL" id="MFM9327509.1"/>
    </source>
</evidence>
<protein>
    <submittedName>
        <fullName evidence="1">TetR/AcrR family transcriptional regulator</fullName>
    </submittedName>
</protein>
<keyword evidence="2" id="KW-1185">Reference proteome</keyword>
<organism evidence="1 2">
    <name type="scientific">Paenibacillus mesotrionivorans</name>
    <dbReference type="NCBI Taxonomy" id="3160968"/>
    <lineage>
        <taxon>Bacteria</taxon>
        <taxon>Bacillati</taxon>
        <taxon>Bacillota</taxon>
        <taxon>Bacilli</taxon>
        <taxon>Bacillales</taxon>
        <taxon>Paenibacillaceae</taxon>
        <taxon>Paenibacillus</taxon>
    </lineage>
</organism>
<comment type="caution">
    <text evidence="1">The sequence shown here is derived from an EMBL/GenBank/DDBJ whole genome shotgun (WGS) entry which is preliminary data.</text>
</comment>